<dbReference type="PANTHER" id="PTHR44757">
    <property type="entry name" value="DIGUANYLATE CYCLASE DGCP"/>
    <property type="match status" value="1"/>
</dbReference>
<feature type="transmembrane region" description="Helical" evidence="1">
    <location>
        <begin position="45"/>
        <end position="67"/>
    </location>
</feature>
<evidence type="ECO:0000313" key="4">
    <source>
        <dbReference type="EMBL" id="AEF03759.1"/>
    </source>
</evidence>
<dbReference type="Gene3D" id="3.30.450.20">
    <property type="entry name" value="PAS domain"/>
    <property type="match status" value="1"/>
</dbReference>
<dbReference type="InterPro" id="IPR029787">
    <property type="entry name" value="Nucleotide_cyclase"/>
</dbReference>
<dbReference type="EMBL" id="CP002339">
    <property type="protein sequence ID" value="AEF03759.1"/>
    <property type="molecule type" value="Genomic_DNA"/>
</dbReference>
<reference evidence="4 5" key="1">
    <citation type="journal article" date="2011" name="J. Bacteriol.">
        <title>Complete genome sequence of the polycyclic aromatic hydrocarbon-degrading bacterium Alteromonas sp. strain SN2.</title>
        <authorList>
            <person name="Jin H.M."/>
            <person name="Jeong H."/>
            <person name="Moon E.J."/>
            <person name="Math R.K."/>
            <person name="Lee K."/>
            <person name="Kim H.J."/>
            <person name="Jeon C.O."/>
            <person name="Oh T.K."/>
            <person name="Kim J.F."/>
        </authorList>
    </citation>
    <scope>NUCLEOTIDE SEQUENCE [LARGE SCALE GENOMIC DNA]</scope>
    <source>
        <strain evidence="5">JCM 17741 / KACC 18427 / KCTC 11700BP / SN2</strain>
    </source>
</reference>
<feature type="transmembrane region" description="Helical" evidence="1">
    <location>
        <begin position="73"/>
        <end position="94"/>
    </location>
</feature>
<dbReference type="Gene3D" id="3.20.20.450">
    <property type="entry name" value="EAL domain"/>
    <property type="match status" value="1"/>
</dbReference>
<dbReference type="RefSeq" id="WP_013784691.1">
    <property type="nucleotide sequence ID" value="NC_015554.1"/>
</dbReference>
<dbReference type="Pfam" id="PF00989">
    <property type="entry name" value="PAS"/>
    <property type="match status" value="1"/>
</dbReference>
<feature type="domain" description="EAL" evidence="2">
    <location>
        <begin position="536"/>
        <end position="792"/>
    </location>
</feature>
<dbReference type="OrthoDB" id="9804951at2"/>
<dbReference type="InterPro" id="IPR000014">
    <property type="entry name" value="PAS"/>
</dbReference>
<evidence type="ECO:0000259" key="3">
    <source>
        <dbReference type="PROSITE" id="PS50887"/>
    </source>
</evidence>
<dbReference type="SUPFAM" id="SSF55073">
    <property type="entry name" value="Nucleotide cyclase"/>
    <property type="match status" value="1"/>
</dbReference>
<name>F5ZCZ7_ALTNA</name>
<keyword evidence="1" id="KW-0812">Transmembrane</keyword>
<dbReference type="NCBIfam" id="TIGR00229">
    <property type="entry name" value="sensory_box"/>
    <property type="match status" value="1"/>
</dbReference>
<evidence type="ECO:0000259" key="2">
    <source>
        <dbReference type="PROSITE" id="PS50883"/>
    </source>
</evidence>
<dbReference type="Gene3D" id="3.30.70.270">
    <property type="match status" value="1"/>
</dbReference>
<dbReference type="CDD" id="cd01949">
    <property type="entry name" value="GGDEF"/>
    <property type="match status" value="1"/>
</dbReference>
<feature type="transmembrane region" description="Helical" evidence="1">
    <location>
        <begin position="138"/>
        <end position="155"/>
    </location>
</feature>
<keyword evidence="1" id="KW-1133">Transmembrane helix</keyword>
<gene>
    <name evidence="4" type="ordered locus">ambt_11185</name>
</gene>
<dbReference type="InterPro" id="IPR000160">
    <property type="entry name" value="GGDEF_dom"/>
</dbReference>
<dbReference type="InterPro" id="IPR035965">
    <property type="entry name" value="PAS-like_dom_sf"/>
</dbReference>
<dbReference type="InterPro" id="IPR052155">
    <property type="entry name" value="Biofilm_reg_signaling"/>
</dbReference>
<dbReference type="Pfam" id="PF00990">
    <property type="entry name" value="GGDEF"/>
    <property type="match status" value="1"/>
</dbReference>
<keyword evidence="5" id="KW-1185">Reference proteome</keyword>
<dbReference type="AlphaFoldDB" id="F5ZCZ7"/>
<feature type="domain" description="GGDEF" evidence="3">
    <location>
        <begin position="394"/>
        <end position="527"/>
    </location>
</feature>
<dbReference type="NCBIfam" id="TIGR00254">
    <property type="entry name" value="GGDEF"/>
    <property type="match status" value="1"/>
</dbReference>
<keyword evidence="1" id="KW-0472">Membrane</keyword>
<dbReference type="InterPro" id="IPR001633">
    <property type="entry name" value="EAL_dom"/>
</dbReference>
<dbReference type="CDD" id="cd01948">
    <property type="entry name" value="EAL"/>
    <property type="match status" value="1"/>
</dbReference>
<dbReference type="PROSITE" id="PS50887">
    <property type="entry name" value="GGDEF"/>
    <property type="match status" value="1"/>
</dbReference>
<dbReference type="InterPro" id="IPR013767">
    <property type="entry name" value="PAS_fold"/>
</dbReference>
<sequence length="799" mass="88857">MNVRKTRSLTAFWYWLSRFWTDPDATSELANYYRARQIDSLSRQLPLASSATVLIVILCSFFANGLINSDFMIAWSLSLLIIAAGDVIAWYLLVKRKIENTGSKRVQFLLALMLGLAAVLYAQMTTVLLGVLDTQGKIILVAILAAFIATGAWQFASLPAAALFWVLFLTLGVSVGIHISYLGEYLFISALLLIYWIYLSCVVLVTSKRFIRGLVAETAIEHQRQVVGLLLKDFEENASDWLWEIDSHGCLKHVSLRMQHVLGKPVHQLSGSHFVNLLSDSTSAANQNVLRELATNFQQNEPFTQDNIPIEVNGDTKWWSLTAQPLINSTGNLSGWRGVSTDVTDALLREKEMTFLANIDSLTGLANRHLFAKTLHECFADDAEDGTKTPEIIKDITLITLDLDNFKVINDTLGHLAGDALLKDISCRFKEITPKGVLLSRLGGDEFAWVFKNSLTPLEATRFGQKIHELLAEPWLHQEHSFDLGASIGVANAPMDGVSPVSLQRASDMALYAAKASGKNKLCFYDPKLDEYAMLRLALLSDFRQSFADGDFVVLYQPQIRFSDNTLIGFEALVRWHHPERGVVSPTDFIHLIEENGMIVQLGEWVLRQACSDAMNWPAPLQVAVNVSPVQIERTNLLTTVIKALKATSLPASRLELELTESSLMCDGDSTIMLLNSLREQGVRIALDDFGTGYSSLSYLQRFPFDKLKVDRSFVIAASENVQNVNSANAESILSAILQLANALHLQTTAEGVETQDVSTLLQKLGFTNAQGFFYGRPMTAEHAENFISQWPDIQNKEN</sequence>
<evidence type="ECO:0000313" key="5">
    <source>
        <dbReference type="Proteomes" id="UP000000683"/>
    </source>
</evidence>
<dbReference type="Pfam" id="PF00563">
    <property type="entry name" value="EAL"/>
    <property type="match status" value="1"/>
</dbReference>
<dbReference type="PROSITE" id="PS50883">
    <property type="entry name" value="EAL"/>
    <property type="match status" value="1"/>
</dbReference>
<dbReference type="SMART" id="SM00052">
    <property type="entry name" value="EAL"/>
    <property type="match status" value="1"/>
</dbReference>
<organism evidence="4 5">
    <name type="scientific">Alteromonas naphthalenivorans</name>
    <dbReference type="NCBI Taxonomy" id="715451"/>
    <lineage>
        <taxon>Bacteria</taxon>
        <taxon>Pseudomonadati</taxon>
        <taxon>Pseudomonadota</taxon>
        <taxon>Gammaproteobacteria</taxon>
        <taxon>Alteromonadales</taxon>
        <taxon>Alteromonadaceae</taxon>
        <taxon>Alteromonas/Salinimonas group</taxon>
        <taxon>Alteromonas</taxon>
    </lineage>
</organism>
<dbReference type="KEGG" id="alt:ambt_11185"/>
<feature type="transmembrane region" description="Helical" evidence="1">
    <location>
        <begin position="185"/>
        <end position="205"/>
    </location>
</feature>
<feature type="transmembrane region" description="Helical" evidence="1">
    <location>
        <begin position="106"/>
        <end position="132"/>
    </location>
</feature>
<dbReference type="Proteomes" id="UP000000683">
    <property type="component" value="Chromosome"/>
</dbReference>
<dbReference type="SUPFAM" id="SSF55785">
    <property type="entry name" value="PYP-like sensor domain (PAS domain)"/>
    <property type="match status" value="1"/>
</dbReference>
<dbReference type="InterPro" id="IPR043128">
    <property type="entry name" value="Rev_trsase/Diguanyl_cyclase"/>
</dbReference>
<proteinExistence type="predicted"/>
<dbReference type="SUPFAM" id="SSF141868">
    <property type="entry name" value="EAL domain-like"/>
    <property type="match status" value="1"/>
</dbReference>
<dbReference type="eggNOG" id="COG5001">
    <property type="taxonomic scope" value="Bacteria"/>
</dbReference>
<dbReference type="HOGENOM" id="CLU_000445_70_49_6"/>
<dbReference type="GO" id="GO:0006355">
    <property type="term" value="P:regulation of DNA-templated transcription"/>
    <property type="evidence" value="ECO:0007669"/>
    <property type="project" value="InterPro"/>
</dbReference>
<dbReference type="InterPro" id="IPR035919">
    <property type="entry name" value="EAL_sf"/>
</dbReference>
<evidence type="ECO:0000256" key="1">
    <source>
        <dbReference type="SAM" id="Phobius"/>
    </source>
</evidence>
<protein>
    <submittedName>
        <fullName evidence="4">PAS/PAC sensor-containing diguanylate cyclase/phosphodiesterase</fullName>
    </submittedName>
</protein>
<dbReference type="PANTHER" id="PTHR44757:SF10">
    <property type="entry name" value="MEMBRANE PROTEIN"/>
    <property type="match status" value="1"/>
</dbReference>
<accession>F5ZCZ7</accession>
<dbReference type="SMART" id="SM00267">
    <property type="entry name" value="GGDEF"/>
    <property type="match status" value="1"/>
</dbReference>